<dbReference type="Pfam" id="PF03466">
    <property type="entry name" value="LysR_substrate"/>
    <property type="match status" value="1"/>
</dbReference>
<evidence type="ECO:0000256" key="3">
    <source>
        <dbReference type="ARBA" id="ARBA00023125"/>
    </source>
</evidence>
<dbReference type="InterPro" id="IPR036390">
    <property type="entry name" value="WH_DNA-bd_sf"/>
</dbReference>
<dbReference type="Gene3D" id="3.40.190.290">
    <property type="match status" value="1"/>
</dbReference>
<dbReference type="Gene3D" id="1.10.10.10">
    <property type="entry name" value="Winged helix-like DNA-binding domain superfamily/Winged helix DNA-binding domain"/>
    <property type="match status" value="1"/>
</dbReference>
<sequence>MDLRELRFLVEIVNCGGFGKAAEVVHLSQPALSKAIRGLEEELDETLLERGYRGSKVRLTPAGEVVYRHAVELLTRREQMLHELCALRGLESGELNLGLSPLGSAEIFAPIIARFRATYPEIEIHLRERGGVEQEDALRNGEVELATSLVPTDADMDWLQICDDPMMLTLPQAHPLAEKKAIRLEDLNGVSIIGFDSSFQLSKLIEDTCLNKGFEPDIAAEVTHPDFGLALVAAGTGVMLLPRLIAERHVTEGVVVRPLESSSLRWSLSLIWRRRASLSFAARAMREMIRETLL</sequence>
<dbReference type="InterPro" id="IPR050950">
    <property type="entry name" value="HTH-type_LysR_regulators"/>
</dbReference>
<evidence type="ECO:0000313" key="6">
    <source>
        <dbReference type="EMBL" id="SEG69416.1"/>
    </source>
</evidence>
<organism evidence="6 7">
    <name type="scientific">Marinobacterium lutimaris</name>
    <dbReference type="NCBI Taxonomy" id="568106"/>
    <lineage>
        <taxon>Bacteria</taxon>
        <taxon>Pseudomonadati</taxon>
        <taxon>Pseudomonadota</taxon>
        <taxon>Gammaproteobacteria</taxon>
        <taxon>Oceanospirillales</taxon>
        <taxon>Oceanospirillaceae</taxon>
        <taxon>Marinobacterium</taxon>
    </lineage>
</organism>
<dbReference type="Proteomes" id="UP000236745">
    <property type="component" value="Unassembled WGS sequence"/>
</dbReference>
<dbReference type="GO" id="GO:0003677">
    <property type="term" value="F:DNA binding"/>
    <property type="evidence" value="ECO:0007669"/>
    <property type="project" value="UniProtKB-KW"/>
</dbReference>
<evidence type="ECO:0000256" key="4">
    <source>
        <dbReference type="ARBA" id="ARBA00023163"/>
    </source>
</evidence>
<dbReference type="AlphaFoldDB" id="A0A1H6CAM1"/>
<keyword evidence="4" id="KW-0804">Transcription</keyword>
<accession>A0A1H6CAM1</accession>
<keyword evidence="3" id="KW-0238">DNA-binding</keyword>
<evidence type="ECO:0000256" key="1">
    <source>
        <dbReference type="ARBA" id="ARBA00009437"/>
    </source>
</evidence>
<dbReference type="OrthoDB" id="8850588at2"/>
<evidence type="ECO:0000256" key="2">
    <source>
        <dbReference type="ARBA" id="ARBA00023015"/>
    </source>
</evidence>
<dbReference type="InterPro" id="IPR036388">
    <property type="entry name" value="WH-like_DNA-bd_sf"/>
</dbReference>
<keyword evidence="2" id="KW-0805">Transcription regulation</keyword>
<dbReference type="PANTHER" id="PTHR30419">
    <property type="entry name" value="HTH-TYPE TRANSCRIPTIONAL REGULATOR YBHD"/>
    <property type="match status" value="1"/>
</dbReference>
<dbReference type="SUPFAM" id="SSF46785">
    <property type="entry name" value="Winged helix' DNA-binding domain"/>
    <property type="match status" value="1"/>
</dbReference>
<evidence type="ECO:0000313" key="7">
    <source>
        <dbReference type="Proteomes" id="UP000236745"/>
    </source>
</evidence>
<dbReference type="PRINTS" id="PR00039">
    <property type="entry name" value="HTHLYSR"/>
</dbReference>
<gene>
    <name evidence="6" type="ORF">SAMN05444390_103289</name>
</gene>
<reference evidence="6 7" key="1">
    <citation type="submission" date="2016-10" db="EMBL/GenBank/DDBJ databases">
        <authorList>
            <person name="de Groot N.N."/>
        </authorList>
    </citation>
    <scope>NUCLEOTIDE SEQUENCE [LARGE SCALE GENOMIC DNA]</scope>
    <source>
        <strain evidence="6 7">DSM 22012</strain>
    </source>
</reference>
<keyword evidence="7" id="KW-1185">Reference proteome</keyword>
<dbReference type="SUPFAM" id="SSF53850">
    <property type="entry name" value="Periplasmic binding protein-like II"/>
    <property type="match status" value="1"/>
</dbReference>
<dbReference type="RefSeq" id="WP_104004131.1">
    <property type="nucleotide sequence ID" value="NZ_FNVQ01000003.1"/>
</dbReference>
<evidence type="ECO:0000259" key="5">
    <source>
        <dbReference type="PROSITE" id="PS50931"/>
    </source>
</evidence>
<name>A0A1H6CAM1_9GAMM</name>
<dbReference type="GO" id="GO:0003700">
    <property type="term" value="F:DNA-binding transcription factor activity"/>
    <property type="evidence" value="ECO:0007669"/>
    <property type="project" value="InterPro"/>
</dbReference>
<dbReference type="GO" id="GO:0005829">
    <property type="term" value="C:cytosol"/>
    <property type="evidence" value="ECO:0007669"/>
    <property type="project" value="TreeGrafter"/>
</dbReference>
<dbReference type="PROSITE" id="PS50931">
    <property type="entry name" value="HTH_LYSR"/>
    <property type="match status" value="1"/>
</dbReference>
<proteinExistence type="inferred from homology"/>
<dbReference type="PANTHER" id="PTHR30419:SF8">
    <property type="entry name" value="NITROGEN ASSIMILATION TRANSCRIPTIONAL ACTIVATOR-RELATED"/>
    <property type="match status" value="1"/>
</dbReference>
<protein>
    <submittedName>
        <fullName evidence="6">Transcriptional regulator, LysR family</fullName>
    </submittedName>
</protein>
<dbReference type="InterPro" id="IPR000847">
    <property type="entry name" value="LysR_HTH_N"/>
</dbReference>
<comment type="similarity">
    <text evidence="1">Belongs to the LysR transcriptional regulatory family.</text>
</comment>
<dbReference type="InterPro" id="IPR005119">
    <property type="entry name" value="LysR_subst-bd"/>
</dbReference>
<dbReference type="Pfam" id="PF00126">
    <property type="entry name" value="HTH_1"/>
    <property type="match status" value="1"/>
</dbReference>
<feature type="domain" description="HTH lysR-type" evidence="5">
    <location>
        <begin position="1"/>
        <end position="60"/>
    </location>
</feature>
<dbReference type="FunFam" id="1.10.10.10:FF:000001">
    <property type="entry name" value="LysR family transcriptional regulator"/>
    <property type="match status" value="1"/>
</dbReference>
<dbReference type="EMBL" id="FNVQ01000003">
    <property type="protein sequence ID" value="SEG69416.1"/>
    <property type="molecule type" value="Genomic_DNA"/>
</dbReference>